<dbReference type="SUPFAM" id="SSF52540">
    <property type="entry name" value="P-loop containing nucleoside triphosphate hydrolases"/>
    <property type="match status" value="1"/>
</dbReference>
<dbReference type="PANTHER" id="PTHR30486">
    <property type="entry name" value="TWITCHING MOTILITY PROTEIN PILT"/>
    <property type="match status" value="1"/>
</dbReference>
<dbReference type="Proteomes" id="UP000540191">
    <property type="component" value="Unassembled WGS sequence"/>
</dbReference>
<proteinExistence type="inferred from homology"/>
<gene>
    <name evidence="4" type="ORF">HDA30_001363</name>
</gene>
<dbReference type="Gene3D" id="3.30.450.380">
    <property type="match status" value="1"/>
</dbReference>
<name>A0A7W7M3P0_9MICC</name>
<dbReference type="AlphaFoldDB" id="A0A7W7M3P0"/>
<dbReference type="InterPro" id="IPR050921">
    <property type="entry name" value="T4SS_GSP_E_ATPase"/>
</dbReference>
<feature type="region of interest" description="Disordered" evidence="2">
    <location>
        <begin position="1"/>
        <end position="38"/>
    </location>
</feature>
<keyword evidence="5" id="KW-1185">Reference proteome</keyword>
<dbReference type="GO" id="GO:0016887">
    <property type="term" value="F:ATP hydrolysis activity"/>
    <property type="evidence" value="ECO:0007669"/>
    <property type="project" value="InterPro"/>
</dbReference>
<reference evidence="4 5" key="1">
    <citation type="submission" date="2020-08" db="EMBL/GenBank/DDBJ databases">
        <title>Sequencing the genomes of 1000 actinobacteria strains.</title>
        <authorList>
            <person name="Klenk H.-P."/>
        </authorList>
    </citation>
    <scope>NUCLEOTIDE SEQUENCE [LARGE SCALE GENOMIC DNA]</scope>
    <source>
        <strain evidence="4 5">DSM 23974</strain>
    </source>
</reference>
<dbReference type="Gene3D" id="3.40.50.300">
    <property type="entry name" value="P-loop containing nucleotide triphosphate hydrolases"/>
    <property type="match status" value="1"/>
</dbReference>
<dbReference type="RefSeq" id="WP_184241487.1">
    <property type="nucleotide sequence ID" value="NZ_JACHNA010000001.1"/>
</dbReference>
<comment type="caution">
    <text evidence="4">The sequence shown here is derived from an EMBL/GenBank/DDBJ whole genome shotgun (WGS) entry which is preliminary data.</text>
</comment>
<dbReference type="InterPro" id="IPR001482">
    <property type="entry name" value="T2SS/T4SS_dom"/>
</dbReference>
<protein>
    <submittedName>
        <fullName evidence="4">Pilus assembly protein CpaF</fullName>
    </submittedName>
</protein>
<feature type="domain" description="Bacterial type II secretion system protein E" evidence="3">
    <location>
        <begin position="90"/>
        <end position="337"/>
    </location>
</feature>
<evidence type="ECO:0000259" key="3">
    <source>
        <dbReference type="Pfam" id="PF00437"/>
    </source>
</evidence>
<evidence type="ECO:0000256" key="2">
    <source>
        <dbReference type="SAM" id="MobiDB-lite"/>
    </source>
</evidence>
<comment type="similarity">
    <text evidence="1">Belongs to the GSP E family.</text>
</comment>
<sequence length="414" mass="42825">MDSAISAPEPSDLRTVGAPGTGPFAPDDPEPLAPEPPWLDATRRRLAERGLEDVDATGALGRALDAEQVAATPATVRYLEDELTGFGPLAPWVRAEGITDVLVDAAGQVWTDGIGGLRSTGLRLPPERASALATRLLAQAGRRLDAAVPAADARVAGVRVHAVLPPISGGGPVLSLRVPAADRPALGELAAGWPDGATWLDAMRLLIRRRASVLVSGATGSGKTTLLAAALAEVPPDERIVTVEDTLEATPAHPHVVPLQARAANVEGAGEIGLAELIRHALRMRPDRLVVGECRGAEVAEMLTALNTGHQGAWGTLHANSAHDVPARLHAMGALAGWSRAAIDAQARAGVDAVVHVRRRTGTRAPTQLCVPVPADAPDAPLTLAPALTDDGSGRAVRGPGWPLLTARLGDHDD</sequence>
<evidence type="ECO:0000256" key="1">
    <source>
        <dbReference type="ARBA" id="ARBA00006611"/>
    </source>
</evidence>
<dbReference type="CDD" id="cd01130">
    <property type="entry name" value="VirB11-like_ATPase"/>
    <property type="match status" value="1"/>
</dbReference>
<evidence type="ECO:0000313" key="5">
    <source>
        <dbReference type="Proteomes" id="UP000540191"/>
    </source>
</evidence>
<dbReference type="PANTHER" id="PTHR30486:SF6">
    <property type="entry name" value="TYPE IV PILUS RETRACTATION ATPASE PILT"/>
    <property type="match status" value="1"/>
</dbReference>
<dbReference type="Pfam" id="PF00437">
    <property type="entry name" value="T2SSE"/>
    <property type="match status" value="1"/>
</dbReference>
<evidence type="ECO:0000313" key="4">
    <source>
        <dbReference type="EMBL" id="MBB4735855.1"/>
    </source>
</evidence>
<dbReference type="InterPro" id="IPR027417">
    <property type="entry name" value="P-loop_NTPase"/>
</dbReference>
<accession>A0A7W7M3P0</accession>
<organism evidence="4 5">
    <name type="scientific">Micrococcus cohnii</name>
    <dbReference type="NCBI Taxonomy" id="993416"/>
    <lineage>
        <taxon>Bacteria</taxon>
        <taxon>Bacillati</taxon>
        <taxon>Actinomycetota</taxon>
        <taxon>Actinomycetes</taxon>
        <taxon>Micrococcales</taxon>
        <taxon>Micrococcaceae</taxon>
        <taxon>Micrococcus</taxon>
    </lineage>
</organism>
<dbReference type="EMBL" id="JACHNA010000001">
    <property type="protein sequence ID" value="MBB4735855.1"/>
    <property type="molecule type" value="Genomic_DNA"/>
</dbReference>